<evidence type="ECO:0000313" key="7">
    <source>
        <dbReference type="EMBL" id="MBB5753392.1"/>
    </source>
</evidence>
<dbReference type="GO" id="GO:0022857">
    <property type="term" value="F:transmembrane transporter activity"/>
    <property type="evidence" value="ECO:0007669"/>
    <property type="project" value="InterPro"/>
</dbReference>
<evidence type="ECO:0000256" key="3">
    <source>
        <dbReference type="ARBA" id="ARBA00022692"/>
    </source>
</evidence>
<dbReference type="Proteomes" id="UP000523821">
    <property type="component" value="Unassembled WGS sequence"/>
</dbReference>
<feature type="transmembrane region" description="Helical" evidence="6">
    <location>
        <begin position="398"/>
        <end position="416"/>
    </location>
</feature>
<comment type="subcellular location">
    <subcellularLocation>
        <location evidence="1">Membrane</location>
        <topology evidence="1">Multi-pass membrane protein</topology>
    </subcellularLocation>
</comment>
<feature type="transmembrane region" description="Helical" evidence="6">
    <location>
        <begin position="324"/>
        <end position="351"/>
    </location>
</feature>
<protein>
    <submittedName>
        <fullName evidence="7">Uncharacterized protein</fullName>
    </submittedName>
</protein>
<evidence type="ECO:0000256" key="2">
    <source>
        <dbReference type="ARBA" id="ARBA00006434"/>
    </source>
</evidence>
<feature type="transmembrane region" description="Helical" evidence="6">
    <location>
        <begin position="148"/>
        <end position="168"/>
    </location>
</feature>
<feature type="transmembrane region" description="Helical" evidence="6">
    <location>
        <begin position="428"/>
        <end position="450"/>
    </location>
</feature>
<dbReference type="RefSeq" id="WP_183856146.1">
    <property type="nucleotide sequence ID" value="NZ_JACHOO010000004.1"/>
</dbReference>
<evidence type="ECO:0000256" key="1">
    <source>
        <dbReference type="ARBA" id="ARBA00004141"/>
    </source>
</evidence>
<gene>
    <name evidence="7" type="ORF">GGQ63_002458</name>
</gene>
<feature type="transmembrane region" description="Helical" evidence="6">
    <location>
        <begin position="41"/>
        <end position="60"/>
    </location>
</feature>
<keyword evidence="8" id="KW-1185">Reference proteome</keyword>
<keyword evidence="3 6" id="KW-0812">Transmembrane</keyword>
<organism evidence="7 8">
    <name type="scientific">Prosthecomicrobium pneumaticum</name>
    <dbReference type="NCBI Taxonomy" id="81895"/>
    <lineage>
        <taxon>Bacteria</taxon>
        <taxon>Pseudomonadati</taxon>
        <taxon>Pseudomonadota</taxon>
        <taxon>Alphaproteobacteria</taxon>
        <taxon>Hyphomicrobiales</taxon>
        <taxon>Kaistiaceae</taxon>
        <taxon>Prosthecomicrobium</taxon>
    </lineage>
</organism>
<feature type="transmembrane region" description="Helical" evidence="6">
    <location>
        <begin position="72"/>
        <end position="92"/>
    </location>
</feature>
<proteinExistence type="inferred from homology"/>
<dbReference type="GO" id="GO:0016020">
    <property type="term" value="C:membrane"/>
    <property type="evidence" value="ECO:0007669"/>
    <property type="project" value="UniProtKB-SubCell"/>
</dbReference>
<dbReference type="PROSITE" id="PS50283">
    <property type="entry name" value="NA_SOLUT_SYMP_3"/>
    <property type="match status" value="1"/>
</dbReference>
<keyword evidence="5 6" id="KW-0472">Membrane</keyword>
<keyword evidence="4 6" id="KW-1133">Transmembrane helix</keyword>
<comment type="caution">
    <text evidence="7">The sequence shown here is derived from an EMBL/GenBank/DDBJ whole genome shotgun (WGS) entry which is preliminary data.</text>
</comment>
<feature type="transmembrane region" description="Helical" evidence="6">
    <location>
        <begin position="203"/>
        <end position="225"/>
    </location>
</feature>
<dbReference type="InterPro" id="IPR001734">
    <property type="entry name" value="Na/solute_symporter"/>
</dbReference>
<comment type="similarity">
    <text evidence="2">Belongs to the sodium:solute symporter (SSF) (TC 2.A.21) family.</text>
</comment>
<feature type="transmembrane region" description="Helical" evidence="6">
    <location>
        <begin position="104"/>
        <end position="127"/>
    </location>
</feature>
<feature type="transmembrane region" description="Helical" evidence="6">
    <location>
        <begin position="280"/>
        <end position="304"/>
    </location>
</feature>
<feature type="transmembrane region" description="Helical" evidence="6">
    <location>
        <begin position="470"/>
        <end position="491"/>
    </location>
</feature>
<evidence type="ECO:0000256" key="5">
    <source>
        <dbReference type="ARBA" id="ARBA00023136"/>
    </source>
</evidence>
<evidence type="ECO:0000313" key="8">
    <source>
        <dbReference type="Proteomes" id="UP000523821"/>
    </source>
</evidence>
<feature type="transmembrane region" description="Helical" evidence="6">
    <location>
        <begin position="174"/>
        <end position="196"/>
    </location>
</feature>
<evidence type="ECO:0000256" key="6">
    <source>
        <dbReference type="SAM" id="Phobius"/>
    </source>
</evidence>
<dbReference type="AlphaFoldDB" id="A0A7W9FMG3"/>
<sequence length="512" mass="48766">MPLERRIGTTAAAALAAVATALVFAAALDRLGLPLELLQVIAALPVAAVMIAAFGARALGFDPVVRGGLWRAGAIAAAIAAFAVPASVLLAVPAGIGLFGADALGVAAAVPVGLLLAAAMVAPRIAGSDGGTVAAAIGRRFGTGTRRLAAGALLAALLPIAVAEAALAGRIVEAMTGMTAATAAALVALLAGFAVLCGGLAAVIAAGAVAMAIAAAGLAGTLAIAAPARVDGLLGLDLGRAPAPALASALALLVLLGIAALPVASAPLATSLRRSAAPRAVTLVLAGSTALLLLAALFFFEAPARGGAGLGPLLALAARPDLPVALPILLTGGLVGASIAAVAAALCHAAIAVGEDLYPALEPKAPQGRRVFIVRAAAAGFALLVALCAATAPSPVFVGLTGLGIAAAALAPVLLVPPADPGWPAPAAITLGLLVAGGVPLMAGLTPAAVPLAGPAAALGPTGPFGMPAVLAGLVGAVLGTALFTAAALAAHLRAHRRARPSGREQPAEGAN</sequence>
<reference evidence="7 8" key="1">
    <citation type="submission" date="2020-08" db="EMBL/GenBank/DDBJ databases">
        <title>Genomic Encyclopedia of Type Strains, Phase IV (KMG-IV): sequencing the most valuable type-strain genomes for metagenomic binning, comparative biology and taxonomic classification.</title>
        <authorList>
            <person name="Goeker M."/>
        </authorList>
    </citation>
    <scope>NUCLEOTIDE SEQUENCE [LARGE SCALE GENOMIC DNA]</scope>
    <source>
        <strain evidence="7 8">DSM 16268</strain>
    </source>
</reference>
<accession>A0A7W9FMG3</accession>
<dbReference type="Gene3D" id="1.20.1730.10">
    <property type="entry name" value="Sodium/glucose cotransporter"/>
    <property type="match status" value="1"/>
</dbReference>
<name>A0A7W9FMG3_9HYPH</name>
<feature type="transmembrane region" description="Helical" evidence="6">
    <location>
        <begin position="372"/>
        <end position="392"/>
    </location>
</feature>
<feature type="transmembrane region" description="Helical" evidence="6">
    <location>
        <begin position="245"/>
        <end position="268"/>
    </location>
</feature>
<dbReference type="InterPro" id="IPR038377">
    <property type="entry name" value="Na/Glc_symporter_sf"/>
</dbReference>
<evidence type="ECO:0000256" key="4">
    <source>
        <dbReference type="ARBA" id="ARBA00022989"/>
    </source>
</evidence>
<dbReference type="EMBL" id="JACHOO010000004">
    <property type="protein sequence ID" value="MBB5753392.1"/>
    <property type="molecule type" value="Genomic_DNA"/>
</dbReference>